<gene>
    <name evidence="15" type="ORF">SKAU_G00326410</name>
</gene>
<accession>A0A9Q1EPP3</accession>
<feature type="transmembrane region" description="Helical" evidence="13">
    <location>
        <begin position="140"/>
        <end position="163"/>
    </location>
</feature>
<evidence type="ECO:0000313" key="15">
    <source>
        <dbReference type="EMBL" id="KAJ8342713.1"/>
    </source>
</evidence>
<feature type="transmembrane region" description="Helical" evidence="13">
    <location>
        <begin position="476"/>
        <end position="502"/>
    </location>
</feature>
<protein>
    <recommendedName>
        <fullName evidence="14">G-protein coupled receptors family 1 profile domain-containing protein</fullName>
    </recommendedName>
</protein>
<evidence type="ECO:0000256" key="8">
    <source>
        <dbReference type="ARBA" id="ARBA00023136"/>
    </source>
</evidence>
<evidence type="ECO:0000256" key="3">
    <source>
        <dbReference type="ARBA" id="ARBA00022606"/>
    </source>
</evidence>
<proteinExistence type="predicted"/>
<evidence type="ECO:0000256" key="7">
    <source>
        <dbReference type="ARBA" id="ARBA00023040"/>
    </source>
</evidence>
<feature type="transmembrane region" description="Helical" evidence="13">
    <location>
        <begin position="192"/>
        <end position="217"/>
    </location>
</feature>
<dbReference type="InterPro" id="IPR017452">
    <property type="entry name" value="GPCR_Rhodpsn_7TM"/>
</dbReference>
<feature type="domain" description="G-protein coupled receptors family 1 profile" evidence="14">
    <location>
        <begin position="423"/>
        <end position="672"/>
    </location>
</feature>
<evidence type="ECO:0000313" key="16">
    <source>
        <dbReference type="Proteomes" id="UP001152622"/>
    </source>
</evidence>
<keyword evidence="9" id="KW-1015">Disulfide bond</keyword>
<evidence type="ECO:0000256" key="4">
    <source>
        <dbReference type="ARBA" id="ARBA00022692"/>
    </source>
</evidence>
<keyword evidence="8 13" id="KW-0472">Membrane</keyword>
<keyword evidence="5" id="KW-0552">Olfaction</keyword>
<feature type="transmembrane region" description="Helical" evidence="13">
    <location>
        <begin position="409"/>
        <end position="432"/>
    </location>
</feature>
<keyword evidence="12" id="KW-0807">Transducer</keyword>
<dbReference type="PRINTS" id="PR00245">
    <property type="entry name" value="OLFACTORYR"/>
</dbReference>
<feature type="domain" description="G-protein coupled receptors family 1 profile" evidence="14">
    <location>
        <begin position="40"/>
        <end position="288"/>
    </location>
</feature>
<dbReference type="Pfam" id="PF13853">
    <property type="entry name" value="7tm_4"/>
    <property type="match status" value="2"/>
</dbReference>
<dbReference type="GO" id="GO:0004930">
    <property type="term" value="F:G protein-coupled receptor activity"/>
    <property type="evidence" value="ECO:0007669"/>
    <property type="project" value="UniProtKB-KW"/>
</dbReference>
<feature type="transmembrane region" description="Helical" evidence="13">
    <location>
        <begin position="578"/>
        <end position="600"/>
    </location>
</feature>
<feature type="transmembrane region" description="Helical" evidence="13">
    <location>
        <begin position="523"/>
        <end position="546"/>
    </location>
</feature>
<dbReference type="InterPro" id="IPR052921">
    <property type="entry name" value="GPCR1_Superfamily_Member"/>
</dbReference>
<evidence type="ECO:0000256" key="6">
    <source>
        <dbReference type="ARBA" id="ARBA00022989"/>
    </source>
</evidence>
<keyword evidence="11" id="KW-0325">Glycoprotein</keyword>
<evidence type="ECO:0000256" key="13">
    <source>
        <dbReference type="SAM" id="Phobius"/>
    </source>
</evidence>
<comment type="caution">
    <text evidence="15">The sequence shown here is derived from an EMBL/GenBank/DDBJ whole genome shotgun (WGS) entry which is preliminary data.</text>
</comment>
<evidence type="ECO:0000256" key="1">
    <source>
        <dbReference type="ARBA" id="ARBA00004651"/>
    </source>
</evidence>
<keyword evidence="10" id="KW-0675">Receptor</keyword>
<keyword evidence="16" id="KW-1185">Reference proteome</keyword>
<dbReference type="OrthoDB" id="9615015at2759"/>
<dbReference type="PROSITE" id="PS50262">
    <property type="entry name" value="G_PROTEIN_RECEP_F1_2"/>
    <property type="match status" value="2"/>
</dbReference>
<evidence type="ECO:0000256" key="2">
    <source>
        <dbReference type="ARBA" id="ARBA00022475"/>
    </source>
</evidence>
<feature type="transmembrane region" description="Helical" evidence="13">
    <location>
        <begin position="657"/>
        <end position="675"/>
    </location>
</feature>
<dbReference type="GO" id="GO:0005886">
    <property type="term" value="C:plasma membrane"/>
    <property type="evidence" value="ECO:0007669"/>
    <property type="project" value="UniProtKB-SubCell"/>
</dbReference>
<dbReference type="AlphaFoldDB" id="A0A9Q1EPP3"/>
<dbReference type="SUPFAM" id="SSF81321">
    <property type="entry name" value="Family A G protein-coupled receptor-like"/>
    <property type="match status" value="2"/>
</dbReference>
<feature type="transmembrane region" description="Helical" evidence="13">
    <location>
        <begin position="238"/>
        <end position="259"/>
    </location>
</feature>
<evidence type="ECO:0000259" key="14">
    <source>
        <dbReference type="PROSITE" id="PS50262"/>
    </source>
</evidence>
<dbReference type="GO" id="GO:0005549">
    <property type="term" value="F:odorant binding"/>
    <property type="evidence" value="ECO:0007669"/>
    <property type="project" value="TreeGrafter"/>
</dbReference>
<feature type="transmembrane region" description="Helical" evidence="13">
    <location>
        <begin position="22"/>
        <end position="48"/>
    </location>
</feature>
<evidence type="ECO:0000256" key="9">
    <source>
        <dbReference type="ARBA" id="ARBA00023157"/>
    </source>
</evidence>
<evidence type="ECO:0000256" key="11">
    <source>
        <dbReference type="ARBA" id="ARBA00023180"/>
    </source>
</evidence>
<dbReference type="InterPro" id="IPR000725">
    <property type="entry name" value="Olfact_rcpt"/>
</dbReference>
<dbReference type="GO" id="GO:0004984">
    <property type="term" value="F:olfactory receptor activity"/>
    <property type="evidence" value="ECO:0007669"/>
    <property type="project" value="InterPro"/>
</dbReference>
<dbReference type="PRINTS" id="PR00237">
    <property type="entry name" value="GPCRRHODOPSN"/>
</dbReference>
<feature type="transmembrane region" description="Helical" evidence="13">
    <location>
        <begin position="444"/>
        <end position="464"/>
    </location>
</feature>
<keyword evidence="7" id="KW-0297">G-protein coupled receptor</keyword>
<feature type="transmembrane region" description="Helical" evidence="13">
    <location>
        <begin position="101"/>
        <end position="119"/>
    </location>
</feature>
<dbReference type="Proteomes" id="UP001152622">
    <property type="component" value="Chromosome 14"/>
</dbReference>
<feature type="transmembrane region" description="Helical" evidence="13">
    <location>
        <begin position="60"/>
        <end position="81"/>
    </location>
</feature>
<dbReference type="PANTHER" id="PTHR26451">
    <property type="entry name" value="G_PROTEIN_RECEP_F1_2 DOMAIN-CONTAINING PROTEIN"/>
    <property type="match status" value="1"/>
</dbReference>
<sequence>MNNVTYNSPILLIEGIDVPHRFIYPVFALLLVIYLMILSTNIGVMLLIMTDRSLQQPMYLLLFNLSFNDILGNTVLLPRLMLDIVSAEKSISYNWCVSQAFFSHTYGTSCHTVMMIMAFDRYVAICHPLRYASIMSPTMVAKLTVSAWSLSLMLVSITVGLSVRLTRCRSVILNGFCDNPSLYKLSCQDVSINNICGLILSIVFLGFSMGSVAFTYFRILVSCVSKKNKKLNRKALQTCATHLVLYMIMLWSCFLFIIFHRLQIHIRYRMTAFILFHIVPANMNPIVYALQTKELKTKIVQILNSKVTQPRCRRAKQIFNLAPTTDSDEAGETFKPRQSNWLRPLLLLLYQRSFRGSCATLLQLRGLPTLNLRQGLMAEMENVSDVPLKQPIVFIVEGFIVSRQQGYPLFAVTLIVYTVMLLGNITVVTVIAADAKLHKPMYVLICNLAACDLLGGTVIMTQLMSHFLTGDKTISYVAAIIQCFCLQLYAGVVSPIMSAMAYDRYVAICKPLHYHAIMTTGRLVSLCFLAWFIVFCLLVAVIILTVETPLCGTLIKHVYCSNQAILRLACEPTPIQNMYYMCIAWLIIIAAFVVMTFTYVKILIACVVKQDKNSRSKAIQTCASHLIIYILFEMSIFIILVTDMNQEISPNTKKFCAILFIIIPPTVNPIIYGISMKDIRTNIVKFFQIHCLAEIGSQDSLVSDTQRTEAHLGWQCAIS</sequence>
<dbReference type="PANTHER" id="PTHR26451:SF889">
    <property type="entry name" value="OLFACTORY RECEPTOR 2A12-LIKE"/>
    <property type="match status" value="1"/>
</dbReference>
<evidence type="ECO:0000256" key="5">
    <source>
        <dbReference type="ARBA" id="ARBA00022725"/>
    </source>
</evidence>
<dbReference type="EMBL" id="JAINUF010000014">
    <property type="protein sequence ID" value="KAJ8342713.1"/>
    <property type="molecule type" value="Genomic_DNA"/>
</dbReference>
<comment type="subcellular location">
    <subcellularLocation>
        <location evidence="1">Cell membrane</location>
        <topology evidence="1">Multi-pass membrane protein</topology>
    </subcellularLocation>
</comment>
<organism evidence="15 16">
    <name type="scientific">Synaphobranchus kaupii</name>
    <name type="common">Kaup's arrowtooth eel</name>
    <dbReference type="NCBI Taxonomy" id="118154"/>
    <lineage>
        <taxon>Eukaryota</taxon>
        <taxon>Metazoa</taxon>
        <taxon>Chordata</taxon>
        <taxon>Craniata</taxon>
        <taxon>Vertebrata</taxon>
        <taxon>Euteleostomi</taxon>
        <taxon>Actinopterygii</taxon>
        <taxon>Neopterygii</taxon>
        <taxon>Teleostei</taxon>
        <taxon>Anguilliformes</taxon>
        <taxon>Synaphobranchidae</taxon>
        <taxon>Synaphobranchus</taxon>
    </lineage>
</organism>
<keyword evidence="3" id="KW-0716">Sensory transduction</keyword>
<reference evidence="15" key="1">
    <citation type="journal article" date="2023" name="Science">
        <title>Genome structures resolve the early diversification of teleost fishes.</title>
        <authorList>
            <person name="Parey E."/>
            <person name="Louis A."/>
            <person name="Montfort J."/>
            <person name="Bouchez O."/>
            <person name="Roques C."/>
            <person name="Iampietro C."/>
            <person name="Lluch J."/>
            <person name="Castinel A."/>
            <person name="Donnadieu C."/>
            <person name="Desvignes T."/>
            <person name="Floi Bucao C."/>
            <person name="Jouanno E."/>
            <person name="Wen M."/>
            <person name="Mejri S."/>
            <person name="Dirks R."/>
            <person name="Jansen H."/>
            <person name="Henkel C."/>
            <person name="Chen W.J."/>
            <person name="Zahm M."/>
            <person name="Cabau C."/>
            <person name="Klopp C."/>
            <person name="Thompson A.W."/>
            <person name="Robinson-Rechavi M."/>
            <person name="Braasch I."/>
            <person name="Lecointre G."/>
            <person name="Bobe J."/>
            <person name="Postlethwait J.H."/>
            <person name="Berthelot C."/>
            <person name="Roest Crollius H."/>
            <person name="Guiguen Y."/>
        </authorList>
    </citation>
    <scope>NUCLEOTIDE SEQUENCE</scope>
    <source>
        <strain evidence="15">WJC10195</strain>
    </source>
</reference>
<keyword evidence="2" id="KW-1003">Cell membrane</keyword>
<evidence type="ECO:0000256" key="10">
    <source>
        <dbReference type="ARBA" id="ARBA00023170"/>
    </source>
</evidence>
<dbReference type="InterPro" id="IPR000276">
    <property type="entry name" value="GPCR_Rhodpsn"/>
</dbReference>
<name>A0A9Q1EPP3_SYNKA</name>
<dbReference type="FunFam" id="1.20.1070.10:FF:000024">
    <property type="entry name" value="Olfactory receptor"/>
    <property type="match status" value="2"/>
</dbReference>
<dbReference type="Gene3D" id="1.20.1070.10">
    <property type="entry name" value="Rhodopsin 7-helix transmembrane proteins"/>
    <property type="match status" value="2"/>
</dbReference>
<evidence type="ECO:0000256" key="12">
    <source>
        <dbReference type="ARBA" id="ARBA00023224"/>
    </source>
</evidence>
<feature type="transmembrane region" description="Helical" evidence="13">
    <location>
        <begin position="621"/>
        <end position="642"/>
    </location>
</feature>
<keyword evidence="6 13" id="KW-1133">Transmembrane helix</keyword>
<keyword evidence="4 13" id="KW-0812">Transmembrane</keyword>